<accession>A0A6A3K1H7</accession>
<dbReference type="Proteomes" id="UP000435112">
    <property type="component" value="Unassembled WGS sequence"/>
</dbReference>
<name>A0A6A3K1H7_9STRA</name>
<evidence type="ECO:0000313" key="1">
    <source>
        <dbReference type="EMBL" id="KAE8999458.1"/>
    </source>
</evidence>
<organism evidence="1 2">
    <name type="scientific">Phytophthora rubi</name>
    <dbReference type="NCBI Taxonomy" id="129364"/>
    <lineage>
        <taxon>Eukaryota</taxon>
        <taxon>Sar</taxon>
        <taxon>Stramenopiles</taxon>
        <taxon>Oomycota</taxon>
        <taxon>Peronosporomycetes</taxon>
        <taxon>Peronosporales</taxon>
        <taxon>Peronosporaceae</taxon>
        <taxon>Phytophthora</taxon>
    </lineage>
</organism>
<dbReference type="EMBL" id="QXFU01001579">
    <property type="protein sequence ID" value="KAE8999458.1"/>
    <property type="molecule type" value="Genomic_DNA"/>
</dbReference>
<proteinExistence type="predicted"/>
<evidence type="ECO:0000313" key="2">
    <source>
        <dbReference type="Proteomes" id="UP000435112"/>
    </source>
</evidence>
<sequence length="121" mass="13419">MNVYKNIDAIRVKTVEDKMDGLYCDTTEDLFKVKTLLSYKFIERCCVPTLVECLFQGDFFASGNVSDYAMAGNWLAVSNTIQCAQAKTFSSLMETASAKRSLASCSTQCAGCMQNTVDQFQ</sequence>
<dbReference type="AlphaFoldDB" id="A0A6A3K1H7"/>
<protein>
    <submittedName>
        <fullName evidence="1">Uncharacterized protein</fullName>
    </submittedName>
</protein>
<comment type="caution">
    <text evidence="1">The sequence shown here is derived from an EMBL/GenBank/DDBJ whole genome shotgun (WGS) entry which is preliminary data.</text>
</comment>
<dbReference type="OrthoDB" id="104858at2759"/>
<gene>
    <name evidence="1" type="ORF">PR002_g18442</name>
</gene>
<reference evidence="1 2" key="1">
    <citation type="submission" date="2018-09" db="EMBL/GenBank/DDBJ databases">
        <title>Genomic investigation of the strawberry pathogen Phytophthora fragariae indicates pathogenicity is determined by transcriptional variation in three key races.</title>
        <authorList>
            <person name="Adams T.M."/>
            <person name="Armitage A.D."/>
            <person name="Sobczyk M.K."/>
            <person name="Bates H.J."/>
            <person name="Dunwell J.M."/>
            <person name="Nellist C.F."/>
            <person name="Harrison R.J."/>
        </authorList>
    </citation>
    <scope>NUCLEOTIDE SEQUENCE [LARGE SCALE GENOMIC DNA]</scope>
    <source>
        <strain evidence="1 2">SCRP324</strain>
    </source>
</reference>